<evidence type="ECO:0000313" key="2">
    <source>
        <dbReference type="EMBL" id="MDT0497888.1"/>
    </source>
</evidence>
<evidence type="ECO:0000313" key="3">
    <source>
        <dbReference type="Proteomes" id="UP001254608"/>
    </source>
</evidence>
<sequence>MNPPFHISAAPETPCGAYCLAQWRFGADEVRSPHVIAVPLRVLSGPDTQTWLSDTPVRRRHVAGIECADNSEVLLARLNLDDPPDGDWRALAAEAYRRIAAFQAGSDYPALLRVWNFMAGITEGAGDNERYRRFALGRYEAWELAQGIEARLPAATAIGTHARGLQLVWLASRRRGLQVENPRQTSAFRYPREYGPRSPSFSRATLHRSRGGDRLYVSGTASIVGHRSLHAGDVLEQLDEIHRNLSVLAAEAARRAGHAEAMVAKALTVYVRRAADAARVAQRVRERFGEAVPLWVLEGEVCRRELLVEIEALYGAASAGGAT</sequence>
<dbReference type="EMBL" id="JAVRIC010000014">
    <property type="protein sequence ID" value="MDT0497888.1"/>
    <property type="molecule type" value="Genomic_DNA"/>
</dbReference>
<gene>
    <name evidence="2" type="ORF">RM530_11015</name>
</gene>
<dbReference type="Pfam" id="PF21168">
    <property type="entry name" value="FkbO_Hyg5-like_N"/>
    <property type="match status" value="1"/>
</dbReference>
<keyword evidence="3" id="KW-1185">Reference proteome</keyword>
<reference evidence="2 3" key="1">
    <citation type="submission" date="2023-09" db="EMBL/GenBank/DDBJ databases">
        <authorList>
            <person name="Rey-Velasco X."/>
        </authorList>
    </citation>
    <scope>NUCLEOTIDE SEQUENCE [LARGE SCALE GENOMIC DNA]</scope>
    <source>
        <strain evidence="2 3">W345</strain>
    </source>
</reference>
<dbReference type="SUPFAM" id="SSF55298">
    <property type="entry name" value="YjgF-like"/>
    <property type="match status" value="1"/>
</dbReference>
<dbReference type="Gene3D" id="3.30.1330.40">
    <property type="entry name" value="RutC-like"/>
    <property type="match status" value="1"/>
</dbReference>
<evidence type="ECO:0000259" key="1">
    <source>
        <dbReference type="Pfam" id="PF21168"/>
    </source>
</evidence>
<feature type="domain" description="Chorismatase FkbO/Hyg5-like N-terminal" evidence="1">
    <location>
        <begin position="50"/>
        <end position="171"/>
    </location>
</feature>
<accession>A0ABU2WJ43</accession>
<name>A0ABU2WJ43_9GAMM</name>
<proteinExistence type="predicted"/>
<dbReference type="InterPro" id="IPR049368">
    <property type="entry name" value="FkbO_Hyg5-like_N"/>
</dbReference>
<dbReference type="InterPro" id="IPR035959">
    <property type="entry name" value="RutC-like_sf"/>
</dbReference>
<comment type="caution">
    <text evidence="2">The sequence shown here is derived from an EMBL/GenBank/DDBJ whole genome shotgun (WGS) entry which is preliminary data.</text>
</comment>
<dbReference type="Proteomes" id="UP001254608">
    <property type="component" value="Unassembled WGS sequence"/>
</dbReference>
<organism evidence="2 3">
    <name type="scientific">Banduia mediterranea</name>
    <dbReference type="NCBI Taxonomy" id="3075609"/>
    <lineage>
        <taxon>Bacteria</taxon>
        <taxon>Pseudomonadati</taxon>
        <taxon>Pseudomonadota</taxon>
        <taxon>Gammaproteobacteria</taxon>
        <taxon>Nevskiales</taxon>
        <taxon>Algiphilaceae</taxon>
        <taxon>Banduia</taxon>
    </lineage>
</organism>
<dbReference type="RefSeq" id="WP_311365280.1">
    <property type="nucleotide sequence ID" value="NZ_JAVRIC010000014.1"/>
</dbReference>
<protein>
    <recommendedName>
        <fullName evidence="1">Chorismatase FkbO/Hyg5-like N-terminal domain-containing protein</fullName>
    </recommendedName>
</protein>